<dbReference type="Proteomes" id="UP000279259">
    <property type="component" value="Unassembled WGS sequence"/>
</dbReference>
<protein>
    <submittedName>
        <fullName evidence="2">Uncharacterized protein</fullName>
    </submittedName>
</protein>
<name>A0A427YX06_9TREE</name>
<sequence>MWNRTLTSICPAVSRRLSRPQVETLGGSDPASSSTAGAAGSGDMEMSDTIRRPTRLSKLTQRLEESYRAFGVTVSRFASADGSHLGAKFEISTTETSSSSDCRRGYGLELKNALISPEAQADEAQTFIPITDSAISEGRAAFALATPSDDPQLNSTILLDRSGGDPAKIKMDVAYFASLRSGLESTGSEMVITPTGVFFRVLREERGGESVATAIQRYHLLEGITGSE</sequence>
<keyword evidence="3" id="KW-1185">Reference proteome</keyword>
<dbReference type="OrthoDB" id="10339962at2759"/>
<proteinExistence type="predicted"/>
<evidence type="ECO:0000313" key="3">
    <source>
        <dbReference type="Proteomes" id="UP000279259"/>
    </source>
</evidence>
<accession>A0A427YX06</accession>
<evidence type="ECO:0000313" key="2">
    <source>
        <dbReference type="EMBL" id="RSH95595.1"/>
    </source>
</evidence>
<feature type="compositionally biased region" description="Low complexity" evidence="1">
    <location>
        <begin position="26"/>
        <end position="42"/>
    </location>
</feature>
<gene>
    <name evidence="2" type="ORF">EHS25_000687</name>
</gene>
<reference evidence="2 3" key="1">
    <citation type="submission" date="2018-11" db="EMBL/GenBank/DDBJ databases">
        <title>Genome sequence of Saitozyma podzolica DSM 27192.</title>
        <authorList>
            <person name="Aliyu H."/>
            <person name="Gorte O."/>
            <person name="Ochsenreither K."/>
        </authorList>
    </citation>
    <scope>NUCLEOTIDE SEQUENCE [LARGE SCALE GENOMIC DNA]</scope>
    <source>
        <strain evidence="2 3">DSM 27192</strain>
    </source>
</reference>
<feature type="region of interest" description="Disordered" evidence="1">
    <location>
        <begin position="20"/>
        <end position="54"/>
    </location>
</feature>
<dbReference type="AlphaFoldDB" id="A0A427YX06"/>
<comment type="caution">
    <text evidence="2">The sequence shown here is derived from an EMBL/GenBank/DDBJ whole genome shotgun (WGS) entry which is preliminary data.</text>
</comment>
<evidence type="ECO:0000256" key="1">
    <source>
        <dbReference type="SAM" id="MobiDB-lite"/>
    </source>
</evidence>
<organism evidence="2 3">
    <name type="scientific">Saitozyma podzolica</name>
    <dbReference type="NCBI Taxonomy" id="1890683"/>
    <lineage>
        <taxon>Eukaryota</taxon>
        <taxon>Fungi</taxon>
        <taxon>Dikarya</taxon>
        <taxon>Basidiomycota</taxon>
        <taxon>Agaricomycotina</taxon>
        <taxon>Tremellomycetes</taxon>
        <taxon>Tremellales</taxon>
        <taxon>Trimorphomycetaceae</taxon>
        <taxon>Saitozyma</taxon>
    </lineage>
</organism>
<dbReference type="EMBL" id="RSCD01000001">
    <property type="protein sequence ID" value="RSH95595.1"/>
    <property type="molecule type" value="Genomic_DNA"/>
</dbReference>